<comment type="caution">
    <text evidence="7">The sequence shown here is derived from an EMBL/GenBank/DDBJ whole genome shotgun (WGS) entry which is preliminary data.</text>
</comment>
<keyword evidence="2 5" id="KW-0812">Transmembrane</keyword>
<keyword evidence="4 5" id="KW-0472">Membrane</keyword>
<feature type="transmembrane region" description="Helical" evidence="5">
    <location>
        <begin position="218"/>
        <end position="240"/>
    </location>
</feature>
<evidence type="ECO:0000256" key="2">
    <source>
        <dbReference type="ARBA" id="ARBA00022692"/>
    </source>
</evidence>
<dbReference type="PANTHER" id="PTHR43027:SF2">
    <property type="entry name" value="TRANSPORT PERMEASE PROTEIN"/>
    <property type="match status" value="1"/>
</dbReference>
<keyword evidence="8" id="KW-1185">Reference proteome</keyword>
<dbReference type="PROSITE" id="PS51012">
    <property type="entry name" value="ABC_TM2"/>
    <property type="match status" value="1"/>
</dbReference>
<feature type="transmembrane region" description="Helical" evidence="5">
    <location>
        <begin position="306"/>
        <end position="328"/>
    </location>
</feature>
<dbReference type="Pfam" id="PF01061">
    <property type="entry name" value="ABC2_membrane"/>
    <property type="match status" value="1"/>
</dbReference>
<dbReference type="PANTHER" id="PTHR43027">
    <property type="entry name" value="DOXORUBICIN RESISTANCE ABC TRANSPORTER PERMEASE PROTEIN DRRC-RELATED"/>
    <property type="match status" value="1"/>
</dbReference>
<comment type="similarity">
    <text evidence="5">Belongs to the ABC-2 integral membrane protein family.</text>
</comment>
<protein>
    <recommendedName>
        <fullName evidence="5">Transport permease protein</fullName>
    </recommendedName>
</protein>
<evidence type="ECO:0000256" key="5">
    <source>
        <dbReference type="RuleBase" id="RU361157"/>
    </source>
</evidence>
<evidence type="ECO:0000256" key="1">
    <source>
        <dbReference type="ARBA" id="ARBA00004141"/>
    </source>
</evidence>
<dbReference type="GO" id="GO:0140359">
    <property type="term" value="F:ABC-type transporter activity"/>
    <property type="evidence" value="ECO:0007669"/>
    <property type="project" value="InterPro"/>
</dbReference>
<feature type="transmembrane region" description="Helical" evidence="5">
    <location>
        <begin position="252"/>
        <end position="270"/>
    </location>
</feature>
<sequence>MKRFLAALRARNLEFVRDRSALSWAFVMPVLIVLGFGFGLSGEPAPQYKVGVLGPAEPRPVFLDTPHIGFVPLTDAAAARTKVERHQIDLLVEPAARRYWVNTESPRGALAERLLRGSDGGAAWTRETLSGRVIRYVDWLIPGLLAMNMMWSALYGVGYVLVRYRKNGVLKRLRATPLNAVEFLAAQVASRLLLVLTVSTLVYAGTDALVGFAMFGSYLNLLLVFALGATSLIGIGLVVASRLATEEMADGLLNLISWPMMFLSGIWFSLEGMHPWVLALARLFPLTHVTDAARAIMIDGAGLAQIAPQLGVLAAFSLVGLGLGAALFRWE</sequence>
<organism evidence="7 8">
    <name type="scientific">Plasticicumulans lactativorans</name>
    <dbReference type="NCBI Taxonomy" id="1133106"/>
    <lineage>
        <taxon>Bacteria</taxon>
        <taxon>Pseudomonadati</taxon>
        <taxon>Pseudomonadota</taxon>
        <taxon>Gammaproteobacteria</taxon>
        <taxon>Candidatus Competibacteraceae</taxon>
        <taxon>Plasticicumulans</taxon>
    </lineage>
</organism>
<dbReference type="RefSeq" id="WP_132543498.1">
    <property type="nucleotide sequence ID" value="NZ_SLWY01000014.1"/>
</dbReference>
<dbReference type="OrthoDB" id="8988363at2"/>
<evidence type="ECO:0000256" key="3">
    <source>
        <dbReference type="ARBA" id="ARBA00022989"/>
    </source>
</evidence>
<evidence type="ECO:0000313" key="8">
    <source>
        <dbReference type="Proteomes" id="UP000295765"/>
    </source>
</evidence>
<gene>
    <name evidence="7" type="ORF">EV699_11458</name>
</gene>
<keyword evidence="5" id="KW-1003">Cell membrane</keyword>
<dbReference type="AlphaFoldDB" id="A0A4R2L1T5"/>
<reference evidence="7 8" key="1">
    <citation type="submission" date="2019-03" db="EMBL/GenBank/DDBJ databases">
        <title>Genomic Encyclopedia of Type Strains, Phase IV (KMG-IV): sequencing the most valuable type-strain genomes for metagenomic binning, comparative biology and taxonomic classification.</title>
        <authorList>
            <person name="Goeker M."/>
        </authorList>
    </citation>
    <scope>NUCLEOTIDE SEQUENCE [LARGE SCALE GENOMIC DNA]</scope>
    <source>
        <strain evidence="7 8">DSM 25287</strain>
    </source>
</reference>
<keyword evidence="3 5" id="KW-1133">Transmembrane helix</keyword>
<evidence type="ECO:0000259" key="6">
    <source>
        <dbReference type="PROSITE" id="PS51012"/>
    </source>
</evidence>
<dbReference type="InterPro" id="IPR052902">
    <property type="entry name" value="ABC-2_transporter"/>
</dbReference>
<dbReference type="EMBL" id="SLWY01000014">
    <property type="protein sequence ID" value="TCO80414.1"/>
    <property type="molecule type" value="Genomic_DNA"/>
</dbReference>
<dbReference type="GO" id="GO:0005886">
    <property type="term" value="C:plasma membrane"/>
    <property type="evidence" value="ECO:0007669"/>
    <property type="project" value="UniProtKB-SubCell"/>
</dbReference>
<dbReference type="InterPro" id="IPR047817">
    <property type="entry name" value="ABC2_TM_bact-type"/>
</dbReference>
<name>A0A4R2L1T5_9GAMM</name>
<feature type="transmembrane region" description="Helical" evidence="5">
    <location>
        <begin position="139"/>
        <end position="162"/>
    </location>
</feature>
<dbReference type="Proteomes" id="UP000295765">
    <property type="component" value="Unassembled WGS sequence"/>
</dbReference>
<keyword evidence="5" id="KW-0813">Transport</keyword>
<comment type="subcellular location">
    <subcellularLocation>
        <location evidence="5">Cell inner membrane</location>
        <topology evidence="5">Multi-pass membrane protein</topology>
    </subcellularLocation>
    <subcellularLocation>
        <location evidence="1">Membrane</location>
        <topology evidence="1">Multi-pass membrane protein</topology>
    </subcellularLocation>
</comment>
<evidence type="ECO:0000313" key="7">
    <source>
        <dbReference type="EMBL" id="TCO80414.1"/>
    </source>
</evidence>
<accession>A0A4R2L1T5</accession>
<feature type="transmembrane region" description="Helical" evidence="5">
    <location>
        <begin position="21"/>
        <end position="40"/>
    </location>
</feature>
<proteinExistence type="inferred from homology"/>
<feature type="domain" description="ABC transmembrane type-2" evidence="6">
    <location>
        <begin position="104"/>
        <end position="331"/>
    </location>
</feature>
<dbReference type="InterPro" id="IPR013525">
    <property type="entry name" value="ABC2_TM"/>
</dbReference>
<feature type="transmembrane region" description="Helical" evidence="5">
    <location>
        <begin position="183"/>
        <end position="206"/>
    </location>
</feature>
<evidence type="ECO:0000256" key="4">
    <source>
        <dbReference type="ARBA" id="ARBA00023136"/>
    </source>
</evidence>